<feature type="compositionally biased region" description="Low complexity" evidence="1">
    <location>
        <begin position="73"/>
        <end position="84"/>
    </location>
</feature>
<evidence type="ECO:0000313" key="2">
    <source>
        <dbReference type="EMBL" id="EOA95603.1"/>
    </source>
</evidence>
<feature type="region of interest" description="Disordered" evidence="1">
    <location>
        <begin position="43"/>
        <end position="104"/>
    </location>
</feature>
<reference evidence="3" key="1">
    <citation type="journal article" date="2013" name="Nat. Genet.">
        <title>The duck genome and transcriptome provide insight into an avian influenza virus reservoir species.</title>
        <authorList>
            <person name="Huang Y."/>
            <person name="Li Y."/>
            <person name="Burt D.W."/>
            <person name="Chen H."/>
            <person name="Zhang Y."/>
            <person name="Qian W."/>
            <person name="Kim H."/>
            <person name="Gan S."/>
            <person name="Zhao Y."/>
            <person name="Li J."/>
            <person name="Yi K."/>
            <person name="Feng H."/>
            <person name="Zhu P."/>
            <person name="Li B."/>
            <person name="Liu Q."/>
            <person name="Fairley S."/>
            <person name="Magor K.E."/>
            <person name="Du Z."/>
            <person name="Hu X."/>
            <person name="Goodman L."/>
            <person name="Tafer H."/>
            <person name="Vignal A."/>
            <person name="Lee T."/>
            <person name="Kim K.W."/>
            <person name="Sheng Z."/>
            <person name="An Y."/>
            <person name="Searle S."/>
            <person name="Herrero J."/>
            <person name="Groenen M.A."/>
            <person name="Crooijmans R.P."/>
            <person name="Faraut T."/>
            <person name="Cai Q."/>
            <person name="Webster R.G."/>
            <person name="Aldridge J.R."/>
            <person name="Warren W.C."/>
            <person name="Bartschat S."/>
            <person name="Kehr S."/>
            <person name="Marz M."/>
            <person name="Stadler P.F."/>
            <person name="Smith J."/>
            <person name="Kraus R.H."/>
            <person name="Zhao Y."/>
            <person name="Ren L."/>
            <person name="Fei J."/>
            <person name="Morisson M."/>
            <person name="Kaiser P."/>
            <person name="Griffin D.K."/>
            <person name="Rao M."/>
            <person name="Pitel F."/>
            <person name="Wang J."/>
            <person name="Li N."/>
        </authorList>
    </citation>
    <scope>NUCLEOTIDE SEQUENCE [LARGE SCALE GENOMIC DNA]</scope>
</reference>
<dbReference type="Proteomes" id="UP000296049">
    <property type="component" value="Unassembled WGS sequence"/>
</dbReference>
<sequence>MLQKHEMAPAQQVVSAVQAAAGVPGLAEPCSAEAALQMVPEILPVPHDGPQGRATGGKGRRKWDGMGRRNRRAASSTSIPPTATTHRRRKMVTAPPSGLWRSGSEKCPKEEVMLQRHSHQLPALLSQCRGGEHRSTAWGVRGEGTRDQCKQTWMNDFLRPYEQVGQEGVHQQENLPRGQQGSFLAAAVGSWEMTDMIQELTETETSKKTTLDLKRKLVTVLTEVQCNGFAAYQISEIQTAPSFVKQSTDETLRDLINEETLS</sequence>
<evidence type="ECO:0000256" key="1">
    <source>
        <dbReference type="SAM" id="MobiDB-lite"/>
    </source>
</evidence>
<gene>
    <name evidence="2" type="ORF">Anapl_15506</name>
</gene>
<keyword evidence="3" id="KW-1185">Reference proteome</keyword>
<accession>R0KQR9</accession>
<name>R0KQR9_ANAPL</name>
<organism evidence="2 3">
    <name type="scientific">Anas platyrhynchos</name>
    <name type="common">Mallard</name>
    <name type="synonym">Anas boschas</name>
    <dbReference type="NCBI Taxonomy" id="8839"/>
    <lineage>
        <taxon>Eukaryota</taxon>
        <taxon>Metazoa</taxon>
        <taxon>Chordata</taxon>
        <taxon>Craniata</taxon>
        <taxon>Vertebrata</taxon>
        <taxon>Euteleostomi</taxon>
        <taxon>Archelosauria</taxon>
        <taxon>Archosauria</taxon>
        <taxon>Dinosauria</taxon>
        <taxon>Saurischia</taxon>
        <taxon>Theropoda</taxon>
        <taxon>Coelurosauria</taxon>
        <taxon>Aves</taxon>
        <taxon>Neognathae</taxon>
        <taxon>Galloanserae</taxon>
        <taxon>Anseriformes</taxon>
        <taxon>Anatidae</taxon>
        <taxon>Anatinae</taxon>
        <taxon>Anas</taxon>
    </lineage>
</organism>
<dbReference type="AlphaFoldDB" id="R0KQR9"/>
<proteinExistence type="predicted"/>
<protein>
    <submittedName>
        <fullName evidence="2">Uncharacterized protein</fullName>
    </submittedName>
</protein>
<evidence type="ECO:0000313" key="3">
    <source>
        <dbReference type="Proteomes" id="UP000296049"/>
    </source>
</evidence>
<dbReference type="EMBL" id="KB744237">
    <property type="protein sequence ID" value="EOA95603.1"/>
    <property type="molecule type" value="Genomic_DNA"/>
</dbReference>